<comment type="caution">
    <text evidence="1">The sequence shown here is derived from an EMBL/GenBank/DDBJ whole genome shotgun (WGS) entry which is preliminary data.</text>
</comment>
<evidence type="ECO:0000313" key="2">
    <source>
        <dbReference type="Proteomes" id="UP001396334"/>
    </source>
</evidence>
<reference evidence="1 2" key="1">
    <citation type="journal article" date="2024" name="G3 (Bethesda)">
        <title>Genome assembly of Hibiscus sabdariffa L. provides insights into metabolisms of medicinal natural products.</title>
        <authorList>
            <person name="Kim T."/>
        </authorList>
    </citation>
    <scope>NUCLEOTIDE SEQUENCE [LARGE SCALE GENOMIC DNA]</scope>
    <source>
        <strain evidence="1">TK-2024</strain>
        <tissue evidence="1">Old leaves</tissue>
    </source>
</reference>
<keyword evidence="2" id="KW-1185">Reference proteome</keyword>
<organism evidence="1 2">
    <name type="scientific">Hibiscus sabdariffa</name>
    <name type="common">roselle</name>
    <dbReference type="NCBI Taxonomy" id="183260"/>
    <lineage>
        <taxon>Eukaryota</taxon>
        <taxon>Viridiplantae</taxon>
        <taxon>Streptophyta</taxon>
        <taxon>Embryophyta</taxon>
        <taxon>Tracheophyta</taxon>
        <taxon>Spermatophyta</taxon>
        <taxon>Magnoliopsida</taxon>
        <taxon>eudicotyledons</taxon>
        <taxon>Gunneridae</taxon>
        <taxon>Pentapetalae</taxon>
        <taxon>rosids</taxon>
        <taxon>malvids</taxon>
        <taxon>Malvales</taxon>
        <taxon>Malvaceae</taxon>
        <taxon>Malvoideae</taxon>
        <taxon>Hibiscus</taxon>
    </lineage>
</organism>
<evidence type="ECO:0000313" key="1">
    <source>
        <dbReference type="EMBL" id="KAK8487950.1"/>
    </source>
</evidence>
<accession>A0ABR2A5P0</accession>
<dbReference type="EMBL" id="JBBPBN010000372">
    <property type="protein sequence ID" value="KAK8487950.1"/>
    <property type="molecule type" value="Genomic_DNA"/>
</dbReference>
<gene>
    <name evidence="1" type="ORF">V6N11_076740</name>
</gene>
<proteinExistence type="predicted"/>
<dbReference type="Proteomes" id="UP001396334">
    <property type="component" value="Unassembled WGS sequence"/>
</dbReference>
<protein>
    <submittedName>
        <fullName evidence="1">Uncharacterized protein</fullName>
    </submittedName>
</protein>
<sequence>MGVVGADSWLLLSNLTHAFTIRRVPNLSRAVECKYEVTSSEVSATFLVDPSIATRLSQRWGFDVICYSVFQIDLYFML</sequence>
<name>A0ABR2A5P0_9ROSI</name>